<dbReference type="AlphaFoldDB" id="A0A484F457"/>
<sequence length="225" mass="24752">MKTLFTKRNTFFSFALIALLVGAAAVAVFYEPADNNALNGGEPQINRVQASYIVDVYNPAALVGDVDYVFAARVDKMTGNTYKDPVMIEDEFGKETIEVTNSHTNYMITVLDNIKGELVVGESIPVEKAGGLSKDGKTITLHENDSLPEVGKVYIFLAYTQPDGTLQISGPNSNIEIVSSGSLKADSNLSVKDSSEYLKMVNAYENQIIRERERTVSKYDVKFEN</sequence>
<keyword evidence="2" id="KW-1185">Reference proteome</keyword>
<accession>A0A484F457</accession>
<name>A0A484F457_9EURY</name>
<evidence type="ECO:0000313" key="1">
    <source>
        <dbReference type="EMBL" id="TDQ67826.1"/>
    </source>
</evidence>
<gene>
    <name evidence="1" type="ORF">C7391_1379</name>
</gene>
<organism evidence="1 2">
    <name type="scientific">Methanimicrococcus blatticola</name>
    <dbReference type="NCBI Taxonomy" id="91560"/>
    <lineage>
        <taxon>Archaea</taxon>
        <taxon>Methanobacteriati</taxon>
        <taxon>Methanobacteriota</taxon>
        <taxon>Stenosarchaea group</taxon>
        <taxon>Methanomicrobia</taxon>
        <taxon>Methanosarcinales</taxon>
        <taxon>Methanosarcinaceae</taxon>
        <taxon>Methanimicrococcus</taxon>
    </lineage>
</organism>
<dbReference type="EMBL" id="SNYS01000010">
    <property type="protein sequence ID" value="TDQ67826.1"/>
    <property type="molecule type" value="Genomic_DNA"/>
</dbReference>
<comment type="caution">
    <text evidence="1">The sequence shown here is derived from an EMBL/GenBank/DDBJ whole genome shotgun (WGS) entry which is preliminary data.</text>
</comment>
<evidence type="ECO:0000313" key="2">
    <source>
        <dbReference type="Proteomes" id="UP000294855"/>
    </source>
</evidence>
<proteinExistence type="predicted"/>
<protein>
    <submittedName>
        <fullName evidence="1">Uncharacterized protein</fullName>
    </submittedName>
</protein>
<dbReference type="RefSeq" id="WP_133517828.1">
    <property type="nucleotide sequence ID" value="NZ_JAHDUW010000001.1"/>
</dbReference>
<reference evidence="1 2" key="1">
    <citation type="submission" date="2019-03" db="EMBL/GenBank/DDBJ databases">
        <title>Genomic Encyclopedia of Type Strains, Phase IV (KMG-IV): sequencing the most valuable type-strain genomes for metagenomic binning, comparative biology and taxonomic classification.</title>
        <authorList>
            <person name="Goeker M."/>
        </authorList>
    </citation>
    <scope>NUCLEOTIDE SEQUENCE [LARGE SCALE GENOMIC DNA]</scope>
    <source>
        <strain evidence="1 2">DSM 13328</strain>
    </source>
</reference>
<dbReference type="Proteomes" id="UP000294855">
    <property type="component" value="Unassembled WGS sequence"/>
</dbReference>